<dbReference type="SUPFAM" id="SSF52540">
    <property type="entry name" value="P-loop containing nucleoside triphosphate hydrolases"/>
    <property type="match status" value="1"/>
</dbReference>
<organism evidence="1 2">
    <name type="scientific">Haloarcula nitratireducens</name>
    <dbReference type="NCBI Taxonomy" id="2487749"/>
    <lineage>
        <taxon>Archaea</taxon>
        <taxon>Methanobacteriati</taxon>
        <taxon>Methanobacteriota</taxon>
        <taxon>Stenosarchaea group</taxon>
        <taxon>Halobacteria</taxon>
        <taxon>Halobacteriales</taxon>
        <taxon>Haloarculaceae</taxon>
        <taxon>Haloarcula</taxon>
    </lineage>
</organism>
<dbReference type="EMBL" id="RKLT01000027">
    <property type="protein sequence ID" value="MBX0297776.1"/>
    <property type="molecule type" value="Genomic_DNA"/>
</dbReference>
<reference evidence="1 2" key="1">
    <citation type="submission" date="2021-06" db="EMBL/GenBank/DDBJ databases">
        <title>Halomicroarcula sp. a new haloarchaeum isolated from saline soil.</title>
        <authorList>
            <person name="Duran-Viseras A."/>
            <person name="Sanchez-Porro C."/>
            <person name="Ventosa A."/>
        </authorList>
    </citation>
    <scope>NUCLEOTIDE SEQUENCE [LARGE SCALE GENOMIC DNA]</scope>
    <source>
        <strain evidence="1 2">F27</strain>
    </source>
</reference>
<dbReference type="AlphaFoldDB" id="A0AAW4PJZ4"/>
<name>A0AAW4PJZ4_9EURY</name>
<gene>
    <name evidence="1" type="ORF">EGH23_23175</name>
</gene>
<keyword evidence="2" id="KW-1185">Reference proteome</keyword>
<dbReference type="Proteomes" id="UP001430455">
    <property type="component" value="Unassembled WGS sequence"/>
</dbReference>
<evidence type="ECO:0000313" key="2">
    <source>
        <dbReference type="Proteomes" id="UP001430455"/>
    </source>
</evidence>
<sequence length="108" mass="12724">MIFGRTLVCDRFVYDIVVSVMLSIDDDEFYRTFVGDLFLRLIPDRSCTILLTTDAEYLRPRRDDVRSDETLPRMVELYDELADYNGIQRIDATKPSEQIHEEIVDRLT</sequence>
<protein>
    <recommendedName>
        <fullName evidence="3">NadR/Ttd14 AAA domain-containing protein</fullName>
    </recommendedName>
</protein>
<dbReference type="Gene3D" id="3.40.50.300">
    <property type="entry name" value="P-loop containing nucleotide triphosphate hydrolases"/>
    <property type="match status" value="1"/>
</dbReference>
<accession>A0AAW4PJZ4</accession>
<comment type="caution">
    <text evidence="1">The sequence shown here is derived from an EMBL/GenBank/DDBJ whole genome shotgun (WGS) entry which is preliminary data.</text>
</comment>
<dbReference type="InterPro" id="IPR027417">
    <property type="entry name" value="P-loop_NTPase"/>
</dbReference>
<evidence type="ECO:0000313" key="1">
    <source>
        <dbReference type="EMBL" id="MBX0297776.1"/>
    </source>
</evidence>
<dbReference type="RefSeq" id="WP_220582360.1">
    <property type="nucleotide sequence ID" value="NZ_RKLT01000027.1"/>
</dbReference>
<evidence type="ECO:0008006" key="3">
    <source>
        <dbReference type="Google" id="ProtNLM"/>
    </source>
</evidence>
<proteinExistence type="predicted"/>